<evidence type="ECO:0000313" key="2">
    <source>
        <dbReference type="EMBL" id="KAJ1167580.1"/>
    </source>
</evidence>
<name>A0AAV7SUA9_PLEWA</name>
<feature type="region of interest" description="Disordered" evidence="1">
    <location>
        <begin position="1"/>
        <end position="82"/>
    </location>
</feature>
<sequence length="111" mass="11440">MDAGAGSFHWGYHGMRPGPSTGPVTPLSTRAAPLTAARRPSSYRCSVGIPPSPGSSKRIAGAGLTLRPPSPTPPRPKRGRLPPTVMAGLYAGGAQVKRVSGVLEWRAVSGE</sequence>
<gene>
    <name evidence="2" type="ORF">NDU88_007969</name>
</gene>
<keyword evidence="3" id="KW-1185">Reference proteome</keyword>
<accession>A0AAV7SUA9</accession>
<organism evidence="2 3">
    <name type="scientific">Pleurodeles waltl</name>
    <name type="common">Iberian ribbed newt</name>
    <dbReference type="NCBI Taxonomy" id="8319"/>
    <lineage>
        <taxon>Eukaryota</taxon>
        <taxon>Metazoa</taxon>
        <taxon>Chordata</taxon>
        <taxon>Craniata</taxon>
        <taxon>Vertebrata</taxon>
        <taxon>Euteleostomi</taxon>
        <taxon>Amphibia</taxon>
        <taxon>Batrachia</taxon>
        <taxon>Caudata</taxon>
        <taxon>Salamandroidea</taxon>
        <taxon>Salamandridae</taxon>
        <taxon>Pleurodelinae</taxon>
        <taxon>Pleurodeles</taxon>
    </lineage>
</organism>
<dbReference type="Proteomes" id="UP001066276">
    <property type="component" value="Chromosome 4_2"/>
</dbReference>
<proteinExistence type="predicted"/>
<evidence type="ECO:0000256" key="1">
    <source>
        <dbReference type="SAM" id="MobiDB-lite"/>
    </source>
</evidence>
<dbReference type="AlphaFoldDB" id="A0AAV7SUA9"/>
<feature type="compositionally biased region" description="Low complexity" evidence="1">
    <location>
        <begin position="25"/>
        <end position="42"/>
    </location>
</feature>
<protein>
    <submittedName>
        <fullName evidence="2">Uncharacterized protein</fullName>
    </submittedName>
</protein>
<comment type="caution">
    <text evidence="2">The sequence shown here is derived from an EMBL/GenBank/DDBJ whole genome shotgun (WGS) entry which is preliminary data.</text>
</comment>
<dbReference type="EMBL" id="JANPWB010000008">
    <property type="protein sequence ID" value="KAJ1167580.1"/>
    <property type="molecule type" value="Genomic_DNA"/>
</dbReference>
<evidence type="ECO:0000313" key="3">
    <source>
        <dbReference type="Proteomes" id="UP001066276"/>
    </source>
</evidence>
<reference evidence="2" key="1">
    <citation type="journal article" date="2022" name="bioRxiv">
        <title>Sequencing and chromosome-scale assembly of the giantPleurodeles waltlgenome.</title>
        <authorList>
            <person name="Brown T."/>
            <person name="Elewa A."/>
            <person name="Iarovenko S."/>
            <person name="Subramanian E."/>
            <person name="Araus A.J."/>
            <person name="Petzold A."/>
            <person name="Susuki M."/>
            <person name="Suzuki K.-i.T."/>
            <person name="Hayashi T."/>
            <person name="Toyoda A."/>
            <person name="Oliveira C."/>
            <person name="Osipova E."/>
            <person name="Leigh N.D."/>
            <person name="Simon A."/>
            <person name="Yun M.H."/>
        </authorList>
    </citation>
    <scope>NUCLEOTIDE SEQUENCE</scope>
    <source>
        <strain evidence="2">20211129_DDA</strain>
        <tissue evidence="2">Liver</tissue>
    </source>
</reference>